<sequence length="556" mass="61192">MDPSLQASYDFSEFDLNLINEFSLDNTDLNLLSHNQQQTHLLQNHYNHSIDKPTHFLQPETPNTQQINDPFQYPQHQHSPTQPAQSFIDPEGYQHDQQYQATSLAFSTSLNANVMPSPHFASTQRNHQQQLPTPSSSGQLMGSNDCAFMSPFAFFDHTGAVVDEGLDEDEMLFTPLVSPAMTPSHPYSNSLSASLVSEVFSPLTSPALGPNQAKFPRSFNSIPNLSLGGSLMQSMIQAPPSRSKSLLSANEDVRVSEKLIPSKTSSKVKTTVSRAVSQRKRPYPERRFSATPSSLSTSTTLHSGSIETEKSNDESVVSPITPASLMKLGGNKITRKASFAMSKASPVLHPFTSPSLCPSLMMSPTICATPTSPALSSTFKSPSLKPMISPNLKPLLPGGGTNDVAMKLATKSNYQNILEGNTTSLGLKYNTDIHSGIELRRTSHKAAEQKRRDSLKQCFENLRSVIPEIEEKAPSKAYLLKKSYDHILTLESQVQERDKYIDMLREQLQSNGVAPIQLEMTDKMDREDSYQCLSMSPISSLESSDMPFAANASTVK</sequence>
<evidence type="ECO:0000313" key="5">
    <source>
        <dbReference type="EMBL" id="KAK9766772.1"/>
    </source>
</evidence>
<dbReference type="SUPFAM" id="SSF47459">
    <property type="entry name" value="HLH, helix-loop-helix DNA-binding domain"/>
    <property type="match status" value="1"/>
</dbReference>
<feature type="region of interest" description="Disordered" evidence="3">
    <location>
        <begin position="261"/>
        <end position="317"/>
    </location>
</feature>
<dbReference type="PANTHER" id="PTHR10328:SF15">
    <property type="entry name" value="BHLH TRANSCRIPTION FACTOR"/>
    <property type="match status" value="1"/>
</dbReference>
<comment type="caution">
    <text evidence="5">The sequence shown here is derived from an EMBL/GenBank/DDBJ whole genome shotgun (WGS) entry which is preliminary data.</text>
</comment>
<feature type="domain" description="BHLH" evidence="4">
    <location>
        <begin position="439"/>
        <end position="490"/>
    </location>
</feature>
<dbReference type="PANTHER" id="PTHR10328">
    <property type="entry name" value="PROTEIN MAX MYC-ASSOCIATED FACTOR X"/>
    <property type="match status" value="1"/>
</dbReference>
<evidence type="ECO:0000259" key="4">
    <source>
        <dbReference type="PROSITE" id="PS50888"/>
    </source>
</evidence>
<dbReference type="InterPro" id="IPR036638">
    <property type="entry name" value="HLH_DNA-bd_sf"/>
</dbReference>
<reference evidence="5 6" key="1">
    <citation type="submission" date="2023-04" db="EMBL/GenBank/DDBJ databases">
        <title>Genome of Basidiobolus ranarum AG-B5.</title>
        <authorList>
            <person name="Stajich J.E."/>
            <person name="Carter-House D."/>
            <person name="Gryganskyi A."/>
        </authorList>
    </citation>
    <scope>NUCLEOTIDE SEQUENCE [LARGE SCALE GENOMIC DNA]</scope>
    <source>
        <strain evidence="5 6">AG-B5</strain>
    </source>
</reference>
<dbReference type="CDD" id="cd11405">
    <property type="entry name" value="bHLHzip_MLXIP_like"/>
    <property type="match status" value="1"/>
</dbReference>
<gene>
    <name evidence="5" type="ORF">K7432_003910</name>
</gene>
<feature type="compositionally biased region" description="Low complexity" evidence="3">
    <location>
        <begin position="289"/>
        <end position="305"/>
    </location>
</feature>
<accession>A0ABR2WZ30</accession>
<dbReference type="EMBL" id="JASJQH010000126">
    <property type="protein sequence ID" value="KAK9766772.1"/>
    <property type="molecule type" value="Genomic_DNA"/>
</dbReference>
<feature type="compositionally biased region" description="Low complexity" evidence="3">
    <location>
        <begin position="262"/>
        <end position="276"/>
    </location>
</feature>
<dbReference type="InterPro" id="IPR011598">
    <property type="entry name" value="bHLH_dom"/>
</dbReference>
<evidence type="ECO:0000256" key="1">
    <source>
        <dbReference type="ARBA" id="ARBA00023125"/>
    </source>
</evidence>
<feature type="region of interest" description="Disordered" evidence="3">
    <location>
        <begin position="115"/>
        <end position="138"/>
    </location>
</feature>
<dbReference type="SMART" id="SM00353">
    <property type="entry name" value="HLH"/>
    <property type="match status" value="1"/>
</dbReference>
<keyword evidence="1" id="KW-0238">DNA-binding</keyword>
<dbReference type="PROSITE" id="PS50888">
    <property type="entry name" value="BHLH"/>
    <property type="match status" value="1"/>
</dbReference>
<keyword evidence="2" id="KW-0539">Nucleus</keyword>
<evidence type="ECO:0000313" key="6">
    <source>
        <dbReference type="Proteomes" id="UP001479436"/>
    </source>
</evidence>
<protein>
    <recommendedName>
        <fullName evidence="4">BHLH domain-containing protein</fullName>
    </recommendedName>
</protein>
<proteinExistence type="predicted"/>
<evidence type="ECO:0000256" key="2">
    <source>
        <dbReference type="ARBA" id="ARBA00023242"/>
    </source>
</evidence>
<dbReference type="Gene3D" id="4.10.280.10">
    <property type="entry name" value="Helix-loop-helix DNA-binding domain"/>
    <property type="match status" value="1"/>
</dbReference>
<name>A0ABR2WZ30_9FUNG</name>
<organism evidence="5 6">
    <name type="scientific">Basidiobolus ranarum</name>
    <dbReference type="NCBI Taxonomy" id="34480"/>
    <lineage>
        <taxon>Eukaryota</taxon>
        <taxon>Fungi</taxon>
        <taxon>Fungi incertae sedis</taxon>
        <taxon>Zoopagomycota</taxon>
        <taxon>Entomophthoromycotina</taxon>
        <taxon>Basidiobolomycetes</taxon>
        <taxon>Basidiobolales</taxon>
        <taxon>Basidiobolaceae</taxon>
        <taxon>Basidiobolus</taxon>
    </lineage>
</organism>
<keyword evidence="6" id="KW-1185">Reference proteome</keyword>
<dbReference type="Proteomes" id="UP001479436">
    <property type="component" value="Unassembled WGS sequence"/>
</dbReference>
<evidence type="ECO:0000256" key="3">
    <source>
        <dbReference type="SAM" id="MobiDB-lite"/>
    </source>
</evidence>
<dbReference type="Pfam" id="PF00010">
    <property type="entry name" value="HLH"/>
    <property type="match status" value="1"/>
</dbReference>